<dbReference type="NCBIfam" id="TIGR02174">
    <property type="entry name" value="CXXU_selWTH"/>
    <property type="match status" value="1"/>
</dbReference>
<dbReference type="EMBL" id="KV744897">
    <property type="protein sequence ID" value="OCK82148.1"/>
    <property type="molecule type" value="Genomic_DNA"/>
</dbReference>
<evidence type="ECO:0000256" key="1">
    <source>
        <dbReference type="ARBA" id="ARBA00023284"/>
    </source>
</evidence>
<dbReference type="OrthoDB" id="60822at2759"/>
<proteinExistence type="predicted"/>
<organism evidence="3 4">
    <name type="scientific">Lepidopterella palustris CBS 459.81</name>
    <dbReference type="NCBI Taxonomy" id="1314670"/>
    <lineage>
        <taxon>Eukaryota</taxon>
        <taxon>Fungi</taxon>
        <taxon>Dikarya</taxon>
        <taxon>Ascomycota</taxon>
        <taxon>Pezizomycotina</taxon>
        <taxon>Dothideomycetes</taxon>
        <taxon>Pleosporomycetidae</taxon>
        <taxon>Mytilinidiales</taxon>
        <taxon>Argynnaceae</taxon>
        <taxon>Lepidopterella</taxon>
    </lineage>
</organism>
<dbReference type="InterPro" id="IPR011893">
    <property type="entry name" value="Selenoprotein_Rdx-typ"/>
</dbReference>
<feature type="region of interest" description="Disordered" evidence="2">
    <location>
        <begin position="141"/>
        <end position="184"/>
    </location>
</feature>
<sequence>MQFLIDNTFVAGIDPPISSIHHRTFCTTTMATSQSAPVSLPRIAITYCTQCRWMLRAAYFAQELLTTFSTTIGEVALVPASGGLFTVELTYVASSGLNDGAVDAKQAEAEVKKVLLWDRKTEGGFPETKVLKQLVRDHLDPGRDLGHSDKYGKKKGKEDPVVDGVSHKDAQTQEQETGKTVEQEVKRNVGGTICEDCN</sequence>
<keyword evidence="4" id="KW-1185">Reference proteome</keyword>
<accession>A0A8E2EE30</accession>
<keyword evidence="1" id="KW-0676">Redox-active center</keyword>
<dbReference type="Proteomes" id="UP000250266">
    <property type="component" value="Unassembled WGS sequence"/>
</dbReference>
<evidence type="ECO:0000313" key="4">
    <source>
        <dbReference type="Proteomes" id="UP000250266"/>
    </source>
</evidence>
<dbReference type="AlphaFoldDB" id="A0A8E2EE30"/>
<dbReference type="PANTHER" id="PTHR36417">
    <property type="entry name" value="SELENOPROTEIN DOMAIN PROTEIN (AFU_ORTHOLOGUE AFUA_1G05220)"/>
    <property type="match status" value="1"/>
</dbReference>
<evidence type="ECO:0000313" key="3">
    <source>
        <dbReference type="EMBL" id="OCK82148.1"/>
    </source>
</evidence>
<evidence type="ECO:0000256" key="2">
    <source>
        <dbReference type="SAM" id="MobiDB-lite"/>
    </source>
</evidence>
<reference evidence="3 4" key="1">
    <citation type="journal article" date="2016" name="Nat. Commun.">
        <title>Ectomycorrhizal ecology is imprinted in the genome of the dominant symbiotic fungus Cenococcum geophilum.</title>
        <authorList>
            <consortium name="DOE Joint Genome Institute"/>
            <person name="Peter M."/>
            <person name="Kohler A."/>
            <person name="Ohm R.A."/>
            <person name="Kuo A."/>
            <person name="Krutzmann J."/>
            <person name="Morin E."/>
            <person name="Arend M."/>
            <person name="Barry K.W."/>
            <person name="Binder M."/>
            <person name="Choi C."/>
            <person name="Clum A."/>
            <person name="Copeland A."/>
            <person name="Grisel N."/>
            <person name="Haridas S."/>
            <person name="Kipfer T."/>
            <person name="LaButti K."/>
            <person name="Lindquist E."/>
            <person name="Lipzen A."/>
            <person name="Maire R."/>
            <person name="Meier B."/>
            <person name="Mihaltcheva S."/>
            <person name="Molinier V."/>
            <person name="Murat C."/>
            <person name="Poggeler S."/>
            <person name="Quandt C.A."/>
            <person name="Sperisen C."/>
            <person name="Tritt A."/>
            <person name="Tisserant E."/>
            <person name="Crous P.W."/>
            <person name="Henrissat B."/>
            <person name="Nehls U."/>
            <person name="Egli S."/>
            <person name="Spatafora J.W."/>
            <person name="Grigoriev I.V."/>
            <person name="Martin F.M."/>
        </authorList>
    </citation>
    <scope>NUCLEOTIDE SEQUENCE [LARGE SCALE GENOMIC DNA]</scope>
    <source>
        <strain evidence="3 4">CBS 459.81</strain>
    </source>
</reference>
<protein>
    <recommendedName>
        <fullName evidence="5">Rdx family-domain-containing protein</fullName>
    </recommendedName>
</protein>
<evidence type="ECO:0008006" key="5">
    <source>
        <dbReference type="Google" id="ProtNLM"/>
    </source>
</evidence>
<name>A0A8E2EE30_9PEZI</name>
<dbReference type="PANTHER" id="PTHR36417:SF2">
    <property type="entry name" value="SELENOPROTEIN DOMAIN PROTEIN (AFU_ORTHOLOGUE AFUA_1G05220)"/>
    <property type="match status" value="1"/>
</dbReference>
<dbReference type="InterPro" id="IPR036249">
    <property type="entry name" value="Thioredoxin-like_sf"/>
</dbReference>
<dbReference type="Pfam" id="PF10262">
    <property type="entry name" value="Rdx"/>
    <property type="match status" value="1"/>
</dbReference>
<gene>
    <name evidence="3" type="ORF">K432DRAFT_232201</name>
</gene>
<dbReference type="Gene3D" id="3.40.30.10">
    <property type="entry name" value="Glutaredoxin"/>
    <property type="match status" value="1"/>
</dbReference>
<dbReference type="SUPFAM" id="SSF52833">
    <property type="entry name" value="Thioredoxin-like"/>
    <property type="match status" value="1"/>
</dbReference>